<keyword evidence="2" id="KW-1185">Reference proteome</keyword>
<reference evidence="1 2" key="1">
    <citation type="submission" date="2012-02" db="EMBL/GenBank/DDBJ databases">
        <title>Complete genome sequence of Phycisphaera mikurensis NBRC 102666.</title>
        <authorList>
            <person name="Ankai A."/>
            <person name="Hosoyama A."/>
            <person name="Terui Y."/>
            <person name="Sekine M."/>
            <person name="Fukai R."/>
            <person name="Kato Y."/>
            <person name="Nakamura S."/>
            <person name="Yamada-Narita S."/>
            <person name="Kawakoshi A."/>
            <person name="Fukunaga Y."/>
            <person name="Yamazaki S."/>
            <person name="Fujita N."/>
        </authorList>
    </citation>
    <scope>NUCLEOTIDE SEQUENCE [LARGE SCALE GENOMIC DNA]</scope>
    <source>
        <strain evidence="2">NBRC 102666 / KCTC 22515 / FYK2301M01</strain>
    </source>
</reference>
<organism evidence="1 2">
    <name type="scientific">Phycisphaera mikurensis (strain NBRC 102666 / KCTC 22515 / FYK2301M01)</name>
    <dbReference type="NCBI Taxonomy" id="1142394"/>
    <lineage>
        <taxon>Bacteria</taxon>
        <taxon>Pseudomonadati</taxon>
        <taxon>Planctomycetota</taxon>
        <taxon>Phycisphaerae</taxon>
        <taxon>Phycisphaerales</taxon>
        <taxon>Phycisphaeraceae</taxon>
        <taxon>Phycisphaera</taxon>
    </lineage>
</organism>
<dbReference type="EMBL" id="AP012338">
    <property type="protein sequence ID" value="BAM05088.1"/>
    <property type="molecule type" value="Genomic_DNA"/>
</dbReference>
<dbReference type="HOGENOM" id="CLU_194562_0_0_0"/>
<accession>I0IIK0</accession>
<dbReference type="Proteomes" id="UP000007881">
    <property type="component" value="Chromosome"/>
</dbReference>
<protein>
    <submittedName>
        <fullName evidence="1">Uncharacterized protein</fullName>
    </submittedName>
</protein>
<dbReference type="AlphaFoldDB" id="I0IIK0"/>
<dbReference type="KEGG" id="phm:PSMK_29290"/>
<name>I0IIK0_PHYMF</name>
<sequence length="64" mass="6962">MRLRAVSVASGFYIDGVDEPPGRVAHPLRGCGGSDGRMSWKRERRPVAASGGSGCIRLLHRRSR</sequence>
<evidence type="ECO:0000313" key="2">
    <source>
        <dbReference type="Proteomes" id="UP000007881"/>
    </source>
</evidence>
<proteinExistence type="predicted"/>
<evidence type="ECO:0000313" key="1">
    <source>
        <dbReference type="EMBL" id="BAM05088.1"/>
    </source>
</evidence>
<gene>
    <name evidence="1" type="ordered locus">PSMK_29290</name>
</gene>